<dbReference type="PRINTS" id="PR01840">
    <property type="entry name" value="TATCFAMILY"/>
</dbReference>
<evidence type="ECO:0000256" key="2">
    <source>
        <dbReference type="ARBA" id="ARBA00022692"/>
    </source>
</evidence>
<evidence type="ECO:0000256" key="4">
    <source>
        <dbReference type="ARBA" id="ARBA00023136"/>
    </source>
</evidence>
<evidence type="ECO:0000256" key="3">
    <source>
        <dbReference type="ARBA" id="ARBA00022989"/>
    </source>
</evidence>
<keyword evidence="3 5" id="KW-1133">Transmembrane helix</keyword>
<comment type="subcellular location">
    <subcellularLocation>
        <location evidence="5">Cell membrane</location>
        <topology evidence="5">Multi-pass membrane protein</topology>
    </subcellularLocation>
    <subcellularLocation>
        <location evidence="1">Membrane</location>
        <topology evidence="1">Multi-pass membrane protein</topology>
    </subcellularLocation>
</comment>
<keyword evidence="5" id="KW-0813">Transport</keyword>
<keyword evidence="5" id="KW-0811">Translocation</keyword>
<feature type="transmembrane region" description="Helical" evidence="5">
    <location>
        <begin position="216"/>
        <end position="234"/>
    </location>
</feature>
<dbReference type="InterPro" id="IPR002033">
    <property type="entry name" value="TatC"/>
</dbReference>
<organism evidence="6 7">
    <name type="scientific">Alkalihalobacterium chitinilyticum</name>
    <dbReference type="NCBI Taxonomy" id="2980103"/>
    <lineage>
        <taxon>Bacteria</taxon>
        <taxon>Bacillati</taxon>
        <taxon>Bacillota</taxon>
        <taxon>Bacilli</taxon>
        <taxon>Bacillales</taxon>
        <taxon>Bacillaceae</taxon>
        <taxon>Alkalihalobacterium</taxon>
    </lineage>
</organism>
<keyword evidence="5" id="KW-1003">Cell membrane</keyword>
<feature type="transmembrane region" description="Helical" evidence="5">
    <location>
        <begin position="192"/>
        <end position="210"/>
    </location>
</feature>
<evidence type="ECO:0000313" key="7">
    <source>
        <dbReference type="Proteomes" id="UP001148125"/>
    </source>
</evidence>
<feature type="transmembrane region" description="Helical" evidence="5">
    <location>
        <begin position="20"/>
        <end position="44"/>
    </location>
</feature>
<feature type="transmembrane region" description="Helical" evidence="5">
    <location>
        <begin position="64"/>
        <end position="91"/>
    </location>
</feature>
<dbReference type="InterPro" id="IPR019820">
    <property type="entry name" value="Sec-indep_translocase_CS"/>
</dbReference>
<dbReference type="HAMAP" id="MF_00902">
    <property type="entry name" value="TatC"/>
    <property type="match status" value="1"/>
</dbReference>
<evidence type="ECO:0000313" key="6">
    <source>
        <dbReference type="EMBL" id="MDE5416195.1"/>
    </source>
</evidence>
<protein>
    <recommendedName>
        <fullName evidence="5">Sec-independent protein translocase protein TatC</fullName>
    </recommendedName>
</protein>
<dbReference type="NCBIfam" id="TIGR00945">
    <property type="entry name" value="tatC"/>
    <property type="match status" value="1"/>
</dbReference>
<dbReference type="Proteomes" id="UP001148125">
    <property type="component" value="Unassembled WGS sequence"/>
</dbReference>
<gene>
    <name evidence="5 6" type="primary">tatC</name>
    <name evidence="6" type="ORF">N7Z68_23105</name>
</gene>
<keyword evidence="2 5" id="KW-0812">Transmembrane</keyword>
<dbReference type="PANTHER" id="PTHR30371:SF0">
    <property type="entry name" value="SEC-INDEPENDENT PROTEIN TRANSLOCASE PROTEIN TATC, CHLOROPLASTIC-RELATED"/>
    <property type="match status" value="1"/>
</dbReference>
<dbReference type="EMBL" id="JAOTPO010000028">
    <property type="protein sequence ID" value="MDE5416195.1"/>
    <property type="molecule type" value="Genomic_DNA"/>
</dbReference>
<dbReference type="PANTHER" id="PTHR30371">
    <property type="entry name" value="SEC-INDEPENDENT PROTEIN TRANSLOCASE PROTEIN TATC"/>
    <property type="match status" value="1"/>
</dbReference>
<sequence length="256" mass="29356">MEQRDMSVYDHIGELRRRLIIVFVFFAIALIGGLFIAKPIITFLQSAPTAQDIPMNAFKPTDPLRIYMTFAFFSAFLIIFPVILYQLWAFISPGLHETERKVTLAYIPIAFLLFLTGISFSYFILFPFIIQFVGTLAGQLGINEMYGINEYFTFLFQLTIPFGLLFQMPVVIMFLTRLGIVTPAFLGKVRKFAYFGLLVIAGLITPPELISHLMVTVPLLMLYEISIVISRISYRKAQRLEAQRLEEEQTENENHA</sequence>
<comment type="function">
    <text evidence="5">Part of the twin-arginine translocation (Tat) system that transports large folded proteins containing a characteristic twin-arginine motif in their signal peptide across membranes.</text>
</comment>
<feature type="transmembrane region" description="Helical" evidence="5">
    <location>
        <begin position="103"/>
        <end position="134"/>
    </location>
</feature>
<comment type="caution">
    <text evidence="6">The sequence shown here is derived from an EMBL/GenBank/DDBJ whole genome shotgun (WGS) entry which is preliminary data.</text>
</comment>
<dbReference type="PROSITE" id="PS01218">
    <property type="entry name" value="TATC"/>
    <property type="match status" value="1"/>
</dbReference>
<keyword evidence="7" id="KW-1185">Reference proteome</keyword>
<reference evidence="6" key="1">
    <citation type="submission" date="2024-05" db="EMBL/GenBank/DDBJ databases">
        <title>Alkalihalobacillus sp. strain MEB203 novel alkaliphilic bacterium from Lonar Lake, India.</title>
        <authorList>
            <person name="Joshi A."/>
            <person name="Thite S."/>
            <person name="Mengade P."/>
        </authorList>
    </citation>
    <scope>NUCLEOTIDE SEQUENCE</scope>
    <source>
        <strain evidence="6">MEB 203</strain>
    </source>
</reference>
<proteinExistence type="inferred from homology"/>
<comment type="similarity">
    <text evidence="5">Belongs to the TatC family.</text>
</comment>
<dbReference type="Pfam" id="PF00902">
    <property type="entry name" value="TatC"/>
    <property type="match status" value="1"/>
</dbReference>
<accession>A0ABT5VL75</accession>
<dbReference type="RefSeq" id="WP_275120785.1">
    <property type="nucleotide sequence ID" value="NZ_JAOTPO010000028.1"/>
</dbReference>
<keyword evidence="4 5" id="KW-0472">Membrane</keyword>
<evidence type="ECO:0000256" key="1">
    <source>
        <dbReference type="ARBA" id="ARBA00004141"/>
    </source>
</evidence>
<keyword evidence="5" id="KW-0653">Protein transport</keyword>
<comment type="subunit">
    <text evidence="5">Forms a complex with TatA.</text>
</comment>
<feature type="transmembrane region" description="Helical" evidence="5">
    <location>
        <begin position="154"/>
        <end position="180"/>
    </location>
</feature>
<evidence type="ECO:0000256" key="5">
    <source>
        <dbReference type="HAMAP-Rule" id="MF_00902"/>
    </source>
</evidence>
<name>A0ABT5VL75_9BACI</name>